<dbReference type="InterPro" id="IPR038729">
    <property type="entry name" value="Rad50/SbcC_AAA"/>
</dbReference>
<comment type="caution">
    <text evidence="2">The sequence shown here is derived from an EMBL/GenBank/DDBJ whole genome shotgun (WGS) entry which is preliminary data.</text>
</comment>
<evidence type="ECO:0000259" key="1">
    <source>
        <dbReference type="Pfam" id="PF13476"/>
    </source>
</evidence>
<reference evidence="3" key="1">
    <citation type="journal article" date="2019" name="Int. J. Syst. Evol. Microbiol.">
        <title>The Global Catalogue of Microorganisms (GCM) 10K type strain sequencing project: providing services to taxonomists for standard genome sequencing and annotation.</title>
        <authorList>
            <consortium name="The Broad Institute Genomics Platform"/>
            <consortium name="The Broad Institute Genome Sequencing Center for Infectious Disease"/>
            <person name="Wu L."/>
            <person name="Ma J."/>
        </authorList>
    </citation>
    <scope>NUCLEOTIDE SEQUENCE [LARGE SCALE GENOMIC DNA]</scope>
    <source>
        <strain evidence="3">JCM 17494</strain>
    </source>
</reference>
<organism evidence="2 3">
    <name type="scientific">Lentzea roselyniae</name>
    <dbReference type="NCBI Taxonomy" id="531940"/>
    <lineage>
        <taxon>Bacteria</taxon>
        <taxon>Bacillati</taxon>
        <taxon>Actinomycetota</taxon>
        <taxon>Actinomycetes</taxon>
        <taxon>Pseudonocardiales</taxon>
        <taxon>Pseudonocardiaceae</taxon>
        <taxon>Lentzea</taxon>
    </lineage>
</organism>
<dbReference type="SUPFAM" id="SSF52540">
    <property type="entry name" value="P-loop containing nucleoside triphosphate hydrolases"/>
    <property type="match status" value="1"/>
</dbReference>
<evidence type="ECO:0000313" key="3">
    <source>
        <dbReference type="Proteomes" id="UP001500711"/>
    </source>
</evidence>
<dbReference type="RefSeq" id="WP_346131718.1">
    <property type="nucleotide sequence ID" value="NZ_BAABBE010000011.1"/>
</dbReference>
<name>A0ABP7B682_9PSEU</name>
<protein>
    <recommendedName>
        <fullName evidence="1">Rad50/SbcC-type AAA domain-containing protein</fullName>
    </recommendedName>
</protein>
<evidence type="ECO:0000313" key="2">
    <source>
        <dbReference type="EMBL" id="GAA3650798.1"/>
    </source>
</evidence>
<dbReference type="InterPro" id="IPR027417">
    <property type="entry name" value="P-loop_NTPase"/>
</dbReference>
<dbReference type="EMBL" id="BAABBE010000011">
    <property type="protein sequence ID" value="GAA3650798.1"/>
    <property type="molecule type" value="Genomic_DNA"/>
</dbReference>
<keyword evidence="3" id="KW-1185">Reference proteome</keyword>
<feature type="domain" description="Rad50/SbcC-type AAA" evidence="1">
    <location>
        <begin position="6"/>
        <end position="59"/>
    </location>
</feature>
<dbReference type="Proteomes" id="UP001500711">
    <property type="component" value="Unassembled WGS sequence"/>
</dbReference>
<proteinExistence type="predicted"/>
<gene>
    <name evidence="2" type="ORF">GCM10022267_41410</name>
</gene>
<dbReference type="Gene3D" id="3.40.50.300">
    <property type="entry name" value="P-loop containing nucleotide triphosphate hydrolases"/>
    <property type="match status" value="1"/>
</dbReference>
<accession>A0ABP7B682</accession>
<dbReference type="Pfam" id="PF13476">
    <property type="entry name" value="AAA_23"/>
    <property type="match status" value="1"/>
</dbReference>
<sequence length="68" mass="7082">MYVSQVKLGNIKGFHGAREVDLRLTRPDGSPAGWTVIAGRNGSGKSTLLQAIALTLGGPRGFRSCAGL</sequence>